<organism evidence="8 9">
    <name type="scientific">Dentipellis fragilis</name>
    <dbReference type="NCBI Taxonomy" id="205917"/>
    <lineage>
        <taxon>Eukaryota</taxon>
        <taxon>Fungi</taxon>
        <taxon>Dikarya</taxon>
        <taxon>Basidiomycota</taxon>
        <taxon>Agaricomycotina</taxon>
        <taxon>Agaricomycetes</taxon>
        <taxon>Russulales</taxon>
        <taxon>Hericiaceae</taxon>
        <taxon>Dentipellis</taxon>
    </lineage>
</organism>
<dbReference type="Gene3D" id="1.10.630.10">
    <property type="entry name" value="Cytochrome P450"/>
    <property type="match status" value="1"/>
</dbReference>
<dbReference type="InterPro" id="IPR001128">
    <property type="entry name" value="Cyt_P450"/>
</dbReference>
<evidence type="ECO:0000256" key="1">
    <source>
        <dbReference type="ARBA" id="ARBA00001971"/>
    </source>
</evidence>
<dbReference type="PANTHER" id="PTHR46300">
    <property type="entry name" value="P450, PUTATIVE (EUROFUNG)-RELATED-RELATED"/>
    <property type="match status" value="1"/>
</dbReference>
<evidence type="ECO:0000256" key="3">
    <source>
        <dbReference type="ARBA" id="ARBA00022617"/>
    </source>
</evidence>
<dbReference type="InterPro" id="IPR036396">
    <property type="entry name" value="Cyt_P450_sf"/>
</dbReference>
<keyword evidence="5" id="KW-0560">Oxidoreductase</keyword>
<keyword evidence="4" id="KW-0479">Metal-binding</keyword>
<dbReference type="PANTHER" id="PTHR46300:SF5">
    <property type="entry name" value="CYTOCHROME P450"/>
    <property type="match status" value="1"/>
</dbReference>
<evidence type="ECO:0008006" key="10">
    <source>
        <dbReference type="Google" id="ProtNLM"/>
    </source>
</evidence>
<dbReference type="SUPFAM" id="SSF48264">
    <property type="entry name" value="Cytochrome P450"/>
    <property type="match status" value="1"/>
</dbReference>
<evidence type="ECO:0000256" key="2">
    <source>
        <dbReference type="ARBA" id="ARBA00010617"/>
    </source>
</evidence>
<evidence type="ECO:0000256" key="7">
    <source>
        <dbReference type="ARBA" id="ARBA00023033"/>
    </source>
</evidence>
<dbReference type="GO" id="GO:0016705">
    <property type="term" value="F:oxidoreductase activity, acting on paired donors, with incorporation or reduction of molecular oxygen"/>
    <property type="evidence" value="ECO:0007669"/>
    <property type="project" value="InterPro"/>
</dbReference>
<evidence type="ECO:0000313" key="8">
    <source>
        <dbReference type="EMBL" id="TFY50143.1"/>
    </source>
</evidence>
<dbReference type="EMBL" id="SEOQ01001980">
    <property type="protein sequence ID" value="TFY50143.1"/>
    <property type="molecule type" value="Genomic_DNA"/>
</dbReference>
<proteinExistence type="inferred from homology"/>
<dbReference type="InterPro" id="IPR050364">
    <property type="entry name" value="Cytochrome_P450_fung"/>
</dbReference>
<name>A0A4Y9XLB0_9AGAM</name>
<evidence type="ECO:0000256" key="6">
    <source>
        <dbReference type="ARBA" id="ARBA00023004"/>
    </source>
</evidence>
<keyword evidence="6" id="KW-0408">Iron</keyword>
<dbReference type="OrthoDB" id="1055148at2759"/>
<dbReference type="STRING" id="205917.A0A4Y9XLB0"/>
<dbReference type="Proteomes" id="UP000298327">
    <property type="component" value="Unassembled WGS sequence"/>
</dbReference>
<reference evidence="8 9" key="1">
    <citation type="submission" date="2019-02" db="EMBL/GenBank/DDBJ databases">
        <title>Genome sequencing of the rare red list fungi Dentipellis fragilis.</title>
        <authorList>
            <person name="Buettner E."/>
            <person name="Kellner H."/>
        </authorList>
    </citation>
    <scope>NUCLEOTIDE SEQUENCE [LARGE SCALE GENOMIC DNA]</scope>
    <source>
        <strain evidence="8 9">DSM 105465</strain>
    </source>
</reference>
<evidence type="ECO:0000313" key="9">
    <source>
        <dbReference type="Proteomes" id="UP000298327"/>
    </source>
</evidence>
<dbReference type="AlphaFoldDB" id="A0A4Y9XLB0"/>
<protein>
    <recommendedName>
        <fullName evidence="10">Cytochrome P450</fullName>
    </recommendedName>
</protein>
<dbReference type="GO" id="GO:0005506">
    <property type="term" value="F:iron ion binding"/>
    <property type="evidence" value="ECO:0007669"/>
    <property type="project" value="InterPro"/>
</dbReference>
<keyword evidence="7" id="KW-0503">Monooxygenase</keyword>
<evidence type="ECO:0000256" key="4">
    <source>
        <dbReference type="ARBA" id="ARBA00022723"/>
    </source>
</evidence>
<gene>
    <name evidence="8" type="ORF">EVG20_g11694</name>
</gene>
<comment type="cofactor">
    <cofactor evidence="1">
        <name>heme</name>
        <dbReference type="ChEBI" id="CHEBI:30413"/>
    </cofactor>
</comment>
<evidence type="ECO:0000256" key="5">
    <source>
        <dbReference type="ARBA" id="ARBA00023002"/>
    </source>
</evidence>
<comment type="similarity">
    <text evidence="2">Belongs to the cytochrome P450 family.</text>
</comment>
<dbReference type="GO" id="GO:0004497">
    <property type="term" value="F:monooxygenase activity"/>
    <property type="evidence" value="ECO:0007669"/>
    <property type="project" value="UniProtKB-KW"/>
</dbReference>
<dbReference type="GO" id="GO:0020037">
    <property type="term" value="F:heme binding"/>
    <property type="evidence" value="ECO:0007669"/>
    <property type="project" value="InterPro"/>
</dbReference>
<dbReference type="Pfam" id="PF00067">
    <property type="entry name" value="p450"/>
    <property type="match status" value="1"/>
</dbReference>
<accession>A0A4Y9XLB0</accession>
<comment type="caution">
    <text evidence="8">The sequence shown here is derived from an EMBL/GenBank/DDBJ whole genome shotgun (WGS) entry which is preliminary data.</text>
</comment>
<sequence length="361" mass="40590">MRPTGTLLRGSGGARRKLGSRYREATHNLRADTPILSRSKLKSDHRTISTLPEVSIYNKLALAPVPPRCIAMLSDTLSILPLGSLSPGYFISLSCLALVGFVHYHRQSSSNAKLPPGPRGHPFIGNLLEIIKVKQFPLLFPEWSRIYGNMFMFTVLGNRHLVVTDYNVAVDLLEKRSAIYSDRPPAVLFTELGRWGKSMTGLRYGPLFRKHRRISQAHLNSNNVRGYTSLHNELAGNMLSLLASNPTEFMDHMFLYAASTVFRIAYDLDVKSTGRHHLVDAANEAVDKANKLWIYKLYPEWAPFSGFKKEVVALHKQVECAHWTPYNIAKDNITERSEVVLRLHLRAKGPAYEALAIAEGE</sequence>
<keyword evidence="9" id="KW-1185">Reference proteome</keyword>
<keyword evidence="3" id="KW-0349">Heme</keyword>